<keyword evidence="2" id="KW-0732">Signal</keyword>
<proteinExistence type="predicted"/>
<keyword evidence="1" id="KW-1133">Transmembrane helix</keyword>
<sequence>MPLSEKRTIICGCLLFILCIQVLSSLGLESISTLENEGSKLSKRFMQDREVHARVDGDLNGDCDEKGYIRKQKIYESEKSQRGKGSYGGGNIAHRPRPTTRSAASLLAKPPIFISTLICFIISFALMIHIFPFPLL</sequence>
<keyword evidence="4" id="KW-1185">Reference proteome</keyword>
<evidence type="ECO:0000256" key="1">
    <source>
        <dbReference type="SAM" id="Phobius"/>
    </source>
</evidence>
<dbReference type="EnsemblPlants" id="QL05p036709:mrna">
    <property type="protein sequence ID" value="QL05p036709:mrna"/>
    <property type="gene ID" value="QL05p036709"/>
</dbReference>
<feature type="transmembrane region" description="Helical" evidence="1">
    <location>
        <begin position="112"/>
        <end position="131"/>
    </location>
</feature>
<evidence type="ECO:0000313" key="3">
    <source>
        <dbReference type="EnsemblPlants" id="QL05p036709:mrna"/>
    </source>
</evidence>
<reference evidence="3" key="2">
    <citation type="submission" date="2021-01" db="UniProtKB">
        <authorList>
            <consortium name="EnsemblPlants"/>
        </authorList>
    </citation>
    <scope>IDENTIFICATION</scope>
</reference>
<accession>A0A7N2LQ03</accession>
<feature type="chain" id="PRO_5029459596" description="Glycine-rich protein" evidence="2">
    <location>
        <begin position="25"/>
        <end position="136"/>
    </location>
</feature>
<dbReference type="AlphaFoldDB" id="A0A7N2LQ03"/>
<name>A0A7N2LQ03_QUELO</name>
<dbReference type="EMBL" id="LRBV02000005">
    <property type="status" value="NOT_ANNOTATED_CDS"/>
    <property type="molecule type" value="Genomic_DNA"/>
</dbReference>
<evidence type="ECO:0000313" key="4">
    <source>
        <dbReference type="Proteomes" id="UP000594261"/>
    </source>
</evidence>
<evidence type="ECO:0008006" key="5">
    <source>
        <dbReference type="Google" id="ProtNLM"/>
    </source>
</evidence>
<evidence type="ECO:0000256" key="2">
    <source>
        <dbReference type="SAM" id="SignalP"/>
    </source>
</evidence>
<dbReference type="InParanoid" id="A0A7N2LQ03"/>
<dbReference type="OMA" id="MKVAFFP"/>
<keyword evidence="1" id="KW-0812">Transmembrane</keyword>
<reference evidence="3 4" key="1">
    <citation type="journal article" date="2016" name="G3 (Bethesda)">
        <title>First Draft Assembly and Annotation of the Genome of a California Endemic Oak Quercus lobata Nee (Fagaceae).</title>
        <authorList>
            <person name="Sork V.L."/>
            <person name="Fitz-Gibbon S.T."/>
            <person name="Puiu D."/>
            <person name="Crepeau M."/>
            <person name="Gugger P.F."/>
            <person name="Sherman R."/>
            <person name="Stevens K."/>
            <person name="Langley C.H."/>
            <person name="Pellegrini M."/>
            <person name="Salzberg S.L."/>
        </authorList>
    </citation>
    <scope>NUCLEOTIDE SEQUENCE [LARGE SCALE GENOMIC DNA]</scope>
    <source>
        <strain evidence="3 4">cv. SW786</strain>
    </source>
</reference>
<keyword evidence="1" id="KW-0472">Membrane</keyword>
<organism evidence="3 4">
    <name type="scientific">Quercus lobata</name>
    <name type="common">Valley oak</name>
    <dbReference type="NCBI Taxonomy" id="97700"/>
    <lineage>
        <taxon>Eukaryota</taxon>
        <taxon>Viridiplantae</taxon>
        <taxon>Streptophyta</taxon>
        <taxon>Embryophyta</taxon>
        <taxon>Tracheophyta</taxon>
        <taxon>Spermatophyta</taxon>
        <taxon>Magnoliopsida</taxon>
        <taxon>eudicotyledons</taxon>
        <taxon>Gunneridae</taxon>
        <taxon>Pentapetalae</taxon>
        <taxon>rosids</taxon>
        <taxon>fabids</taxon>
        <taxon>Fagales</taxon>
        <taxon>Fagaceae</taxon>
        <taxon>Quercus</taxon>
    </lineage>
</organism>
<dbReference type="Proteomes" id="UP000594261">
    <property type="component" value="Chromosome 5"/>
</dbReference>
<dbReference type="Gramene" id="QL05p036709:mrna">
    <property type="protein sequence ID" value="QL05p036709:mrna"/>
    <property type="gene ID" value="QL05p036709"/>
</dbReference>
<protein>
    <recommendedName>
        <fullName evidence="5">Glycine-rich protein</fullName>
    </recommendedName>
</protein>
<feature type="signal peptide" evidence="2">
    <location>
        <begin position="1"/>
        <end position="24"/>
    </location>
</feature>